<evidence type="ECO:0000313" key="7">
    <source>
        <dbReference type="EMBL" id="ADJ45859.1"/>
    </source>
</evidence>
<dbReference type="SUPFAM" id="SSF46955">
    <property type="entry name" value="Putative DNA-binding domain"/>
    <property type="match status" value="1"/>
</dbReference>
<evidence type="ECO:0000256" key="2">
    <source>
        <dbReference type="ARBA" id="ARBA00023015"/>
    </source>
</evidence>
<dbReference type="OrthoDB" id="9802039at2"/>
<proteinExistence type="predicted"/>
<dbReference type="InterPro" id="IPR047057">
    <property type="entry name" value="MerR_fam"/>
</dbReference>
<dbReference type="GO" id="GO:0003677">
    <property type="term" value="F:DNA binding"/>
    <property type="evidence" value="ECO:0007669"/>
    <property type="project" value="UniProtKB-KW"/>
</dbReference>
<keyword evidence="1" id="KW-0678">Repressor</keyword>
<dbReference type="AlphaFoldDB" id="A0A0H3D8J0"/>
<dbReference type="InterPro" id="IPR000551">
    <property type="entry name" value="MerR-type_HTH_dom"/>
</dbReference>
<dbReference type="eggNOG" id="COG5012">
    <property type="taxonomic scope" value="Bacteria"/>
</dbReference>
<name>A0A0H3D8J0_AMYMU</name>
<dbReference type="Proteomes" id="UP000000328">
    <property type="component" value="Chromosome"/>
</dbReference>
<dbReference type="RefSeq" id="WP_013225931.1">
    <property type="nucleotide sequence ID" value="NC_014318.1"/>
</dbReference>
<dbReference type="InterPro" id="IPR036724">
    <property type="entry name" value="Cobalamin-bd_sf"/>
</dbReference>
<keyword evidence="3" id="KW-0238">DNA-binding</keyword>
<dbReference type="HOGENOM" id="CLU_045945_3_2_11"/>
<evidence type="ECO:0000256" key="4">
    <source>
        <dbReference type="ARBA" id="ARBA00023163"/>
    </source>
</evidence>
<dbReference type="InterPro" id="IPR006158">
    <property type="entry name" value="Cobalamin-bd"/>
</dbReference>
<dbReference type="PROSITE" id="PS50937">
    <property type="entry name" value="HTH_MERR_2"/>
    <property type="match status" value="1"/>
</dbReference>
<dbReference type="Gene3D" id="3.40.50.280">
    <property type="entry name" value="Cobalamin-binding domain"/>
    <property type="match status" value="1"/>
</dbReference>
<evidence type="ECO:0000259" key="6">
    <source>
        <dbReference type="PROSITE" id="PS51332"/>
    </source>
</evidence>
<keyword evidence="4" id="KW-0804">Transcription</keyword>
<dbReference type="Gene3D" id="1.10.1240.10">
    <property type="entry name" value="Methionine synthase domain"/>
    <property type="match status" value="1"/>
</dbReference>
<dbReference type="EMBL" id="CP002000">
    <property type="protein sequence ID" value="ADJ45859.1"/>
    <property type="molecule type" value="Genomic_DNA"/>
</dbReference>
<dbReference type="Gene3D" id="1.10.1660.10">
    <property type="match status" value="1"/>
</dbReference>
<dbReference type="KEGG" id="amd:AMED_4082"/>
<dbReference type="PATRIC" id="fig|749927.5.peg.4222"/>
<dbReference type="GO" id="GO:0003700">
    <property type="term" value="F:DNA-binding transcription factor activity"/>
    <property type="evidence" value="ECO:0007669"/>
    <property type="project" value="InterPro"/>
</dbReference>
<evidence type="ECO:0000256" key="3">
    <source>
        <dbReference type="ARBA" id="ARBA00023125"/>
    </source>
</evidence>
<keyword evidence="2" id="KW-0805">Transcription regulation</keyword>
<dbReference type="SMART" id="SM00422">
    <property type="entry name" value="HTH_MERR"/>
    <property type="match status" value="1"/>
</dbReference>
<evidence type="ECO:0000313" key="8">
    <source>
        <dbReference type="Proteomes" id="UP000000328"/>
    </source>
</evidence>
<evidence type="ECO:0000259" key="5">
    <source>
        <dbReference type="PROSITE" id="PS50937"/>
    </source>
</evidence>
<organism evidence="7 8">
    <name type="scientific">Amycolatopsis mediterranei (strain U-32)</name>
    <dbReference type="NCBI Taxonomy" id="749927"/>
    <lineage>
        <taxon>Bacteria</taxon>
        <taxon>Bacillati</taxon>
        <taxon>Actinomycetota</taxon>
        <taxon>Actinomycetes</taxon>
        <taxon>Pseudonocardiales</taxon>
        <taxon>Pseudonocardiaceae</taxon>
        <taxon>Amycolatopsis</taxon>
    </lineage>
</organism>
<dbReference type="PANTHER" id="PTHR30204">
    <property type="entry name" value="REDOX-CYCLING DRUG-SENSING TRANSCRIPTIONAL ACTIVATOR SOXR"/>
    <property type="match status" value="1"/>
</dbReference>
<dbReference type="GeneID" id="92871815"/>
<evidence type="ECO:0000256" key="1">
    <source>
        <dbReference type="ARBA" id="ARBA00022491"/>
    </source>
</evidence>
<dbReference type="PANTHER" id="PTHR30204:SF69">
    <property type="entry name" value="MERR-FAMILY TRANSCRIPTIONAL REGULATOR"/>
    <property type="match status" value="1"/>
</dbReference>
<dbReference type="SUPFAM" id="SSF52242">
    <property type="entry name" value="Cobalamin (vitamin B12)-binding domain"/>
    <property type="match status" value="1"/>
</dbReference>
<dbReference type="InterPro" id="IPR009061">
    <property type="entry name" value="DNA-bd_dom_put_sf"/>
</dbReference>
<accession>A0A0H3D8J0</accession>
<dbReference type="InterPro" id="IPR036594">
    <property type="entry name" value="Meth_synthase_dom"/>
</dbReference>
<dbReference type="PROSITE" id="PS51332">
    <property type="entry name" value="B12_BINDING"/>
    <property type="match status" value="1"/>
</dbReference>
<protein>
    <submittedName>
        <fullName evidence="7">MerR family transcriptional regulator</fullName>
    </submittedName>
</protein>
<feature type="domain" description="HTH merR-type" evidence="5">
    <location>
        <begin position="15"/>
        <end position="84"/>
    </location>
</feature>
<feature type="domain" description="B12-binding" evidence="6">
    <location>
        <begin position="178"/>
        <end position="295"/>
    </location>
</feature>
<reference evidence="7 8" key="1">
    <citation type="journal article" date="2010" name="Cell Res.">
        <title>Complete genome sequence of the rifamycin SV-producing Amycolatopsis mediterranei U32 revealed its genetic characteristics in phylogeny and metabolism.</title>
        <authorList>
            <person name="Zhao W."/>
            <person name="Zhong Y."/>
            <person name="Yuan H."/>
            <person name="Wang J."/>
            <person name="Zheng H."/>
            <person name="Wang Y."/>
            <person name="Cen X."/>
            <person name="Xu F."/>
            <person name="Bai J."/>
            <person name="Han X."/>
            <person name="Lu G."/>
            <person name="Zhu Y."/>
            <person name="Shao Z."/>
            <person name="Yan H."/>
            <person name="Li C."/>
            <person name="Peng N."/>
            <person name="Zhang Z."/>
            <person name="Zhang Y."/>
            <person name="Lin W."/>
            <person name="Fan Y."/>
            <person name="Qin Z."/>
            <person name="Hu Y."/>
            <person name="Zhu B."/>
            <person name="Wang S."/>
            <person name="Ding X."/>
            <person name="Zhao G.P."/>
        </authorList>
    </citation>
    <scope>NUCLEOTIDE SEQUENCE [LARGE SCALE GENOMIC DNA]</scope>
    <source>
        <strain evidence="8">U-32</strain>
    </source>
</reference>
<dbReference type="Pfam" id="PF13411">
    <property type="entry name" value="MerR_1"/>
    <property type="match status" value="1"/>
</dbReference>
<gene>
    <name evidence="7" type="ordered locus">AMED_4082</name>
</gene>
<dbReference type="eggNOG" id="COG0789">
    <property type="taxonomic scope" value="Bacteria"/>
</dbReference>
<dbReference type="GO" id="GO:0046872">
    <property type="term" value="F:metal ion binding"/>
    <property type="evidence" value="ECO:0007669"/>
    <property type="project" value="InterPro"/>
</dbReference>
<dbReference type="GO" id="GO:0031419">
    <property type="term" value="F:cobalamin binding"/>
    <property type="evidence" value="ECO:0007669"/>
    <property type="project" value="InterPro"/>
</dbReference>
<sequence>MTTRPEPEVIDRASWWTTGQVATALGVSPVLLRAWDGRYGLGPARRGPGGQRLYGPRELQRLRRMSALVNQGVRAGTAAGLVLSEAVSPAQSRLLADEIDQAAAAVDLPTLAGLLDDLLAGHGTIAAWVDVLAPVLRRQGERWQAGESAFAAEWALAGAVSAALERQAGRVPLPPPRDRPVLLACCATERHPLPLQVLFTVLREAGIPVVFLGEMVAPGVVVRTAVRLDPALVLLWSMTPYTADAPLLAELARRDVPVRAAGPGWNSVGGRVGPVLDGLRGALRAVSAHTGRAWP</sequence>